<organism evidence="1 2">
    <name type="scientific">Bradyrhizobium iriomotense</name>
    <dbReference type="NCBI Taxonomy" id="441950"/>
    <lineage>
        <taxon>Bacteria</taxon>
        <taxon>Pseudomonadati</taxon>
        <taxon>Pseudomonadota</taxon>
        <taxon>Alphaproteobacteria</taxon>
        <taxon>Hyphomicrobiales</taxon>
        <taxon>Nitrobacteraceae</taxon>
        <taxon>Bradyrhizobium</taxon>
    </lineage>
</organism>
<evidence type="ECO:0000313" key="1">
    <source>
        <dbReference type="EMBL" id="GLR91400.1"/>
    </source>
</evidence>
<evidence type="ECO:0000313" key="2">
    <source>
        <dbReference type="Proteomes" id="UP001156905"/>
    </source>
</evidence>
<protein>
    <submittedName>
        <fullName evidence="1">Uncharacterized protein</fullName>
    </submittedName>
</protein>
<gene>
    <name evidence="1" type="ORF">GCM10007857_81170</name>
</gene>
<dbReference type="Proteomes" id="UP001156905">
    <property type="component" value="Unassembled WGS sequence"/>
</dbReference>
<keyword evidence="2" id="KW-1185">Reference proteome</keyword>
<reference evidence="2" key="1">
    <citation type="journal article" date="2019" name="Int. J. Syst. Evol. Microbiol.">
        <title>The Global Catalogue of Microorganisms (GCM) 10K type strain sequencing project: providing services to taxonomists for standard genome sequencing and annotation.</title>
        <authorList>
            <consortium name="The Broad Institute Genomics Platform"/>
            <consortium name="The Broad Institute Genome Sequencing Center for Infectious Disease"/>
            <person name="Wu L."/>
            <person name="Ma J."/>
        </authorList>
    </citation>
    <scope>NUCLEOTIDE SEQUENCE [LARGE SCALE GENOMIC DNA]</scope>
    <source>
        <strain evidence="2">NBRC 102520</strain>
    </source>
</reference>
<dbReference type="EMBL" id="BSOW01000047">
    <property type="protein sequence ID" value="GLR91400.1"/>
    <property type="molecule type" value="Genomic_DNA"/>
</dbReference>
<proteinExistence type="predicted"/>
<sequence>MLEFGEDLLDRIEVRAMGRQDDPVDPSGADGLASRFARVAGTIVEDDDLARCEGGCQTIDHARRADPIVTAPR</sequence>
<name>A0ABQ6BAM5_9BRAD</name>
<comment type="caution">
    <text evidence="1">The sequence shown here is derived from an EMBL/GenBank/DDBJ whole genome shotgun (WGS) entry which is preliminary data.</text>
</comment>
<accession>A0ABQ6BAM5</accession>